<proteinExistence type="predicted"/>
<accession>A0A076EJG3</accession>
<dbReference type="eggNOG" id="ENOG503141S">
    <property type="taxonomic scope" value="Bacteria"/>
</dbReference>
<dbReference type="Proteomes" id="UP000028488">
    <property type="component" value="Chromosome"/>
</dbReference>
<evidence type="ECO:0008006" key="4">
    <source>
        <dbReference type="Google" id="ProtNLM"/>
    </source>
</evidence>
<sequence length="161" mass="15704">MATRNRRLGTIVGTCAAAVALTSASAGVAAAVPDPVSVTTTAFQVPFTGVIGDPFPFATVSLAASTGASPGPGVARLSATSMCPAFTPGANCTTYTSATVVRWLNLSTGAAGTVTVPSGSFGVPGKEPVVDVPTGSGHVTATVLGESSATIVPGLGYFFVP</sequence>
<dbReference type="RefSeq" id="WP_037243890.1">
    <property type="nucleotide sequence ID" value="NZ_CP008947.1"/>
</dbReference>
<dbReference type="AlphaFoldDB" id="A0A076EJG3"/>
<organism evidence="2 3">
    <name type="scientific">Rhodococcus opacus</name>
    <name type="common">Nocardia opaca</name>
    <dbReference type="NCBI Taxonomy" id="37919"/>
    <lineage>
        <taxon>Bacteria</taxon>
        <taxon>Bacillati</taxon>
        <taxon>Actinomycetota</taxon>
        <taxon>Actinomycetes</taxon>
        <taxon>Mycobacteriales</taxon>
        <taxon>Nocardiaceae</taxon>
        <taxon>Rhodococcus</taxon>
    </lineage>
</organism>
<dbReference type="EMBL" id="CP008947">
    <property type="protein sequence ID" value="AII05343.1"/>
    <property type="molecule type" value="Genomic_DNA"/>
</dbReference>
<gene>
    <name evidence="2" type="ORF">EP51_12225</name>
</gene>
<reference evidence="2 3" key="1">
    <citation type="submission" date="2014-07" db="EMBL/GenBank/DDBJ databases">
        <title>Genome Sequence of Rhodococcus opacus Strain R7, a Biodegrader of Mono- and Polycyclic Aromatic Hydrocarbons.</title>
        <authorList>
            <person name="Di Gennaro P."/>
            <person name="Zampolli J."/>
            <person name="Presti I."/>
            <person name="Cappelletti M."/>
            <person name="D'Ursi P."/>
            <person name="Orro A."/>
            <person name="Mezzelani A."/>
            <person name="Milanesi L."/>
        </authorList>
    </citation>
    <scope>NUCLEOTIDE SEQUENCE [LARGE SCALE GENOMIC DNA]</scope>
    <source>
        <strain evidence="2 3">R7</strain>
    </source>
</reference>
<feature type="signal peptide" evidence="1">
    <location>
        <begin position="1"/>
        <end position="31"/>
    </location>
</feature>
<evidence type="ECO:0000313" key="3">
    <source>
        <dbReference type="Proteomes" id="UP000028488"/>
    </source>
</evidence>
<name>A0A076EJG3_RHOOP</name>
<protein>
    <recommendedName>
        <fullName evidence="4">Ig-like domain-containing protein</fullName>
    </recommendedName>
</protein>
<feature type="chain" id="PRO_5001711293" description="Ig-like domain-containing protein" evidence="1">
    <location>
        <begin position="32"/>
        <end position="161"/>
    </location>
</feature>
<evidence type="ECO:0000313" key="2">
    <source>
        <dbReference type="EMBL" id="AII05343.1"/>
    </source>
</evidence>
<evidence type="ECO:0000256" key="1">
    <source>
        <dbReference type="SAM" id="SignalP"/>
    </source>
</evidence>
<keyword evidence="1" id="KW-0732">Signal</keyword>